<organism evidence="3 4">
    <name type="scientific">Variovorax rhizosphaerae</name>
    <dbReference type="NCBI Taxonomy" id="1836200"/>
    <lineage>
        <taxon>Bacteria</taxon>
        <taxon>Pseudomonadati</taxon>
        <taxon>Pseudomonadota</taxon>
        <taxon>Betaproteobacteria</taxon>
        <taxon>Burkholderiales</taxon>
        <taxon>Comamonadaceae</taxon>
        <taxon>Variovorax</taxon>
    </lineage>
</organism>
<dbReference type="RefSeq" id="WP_340346205.1">
    <property type="nucleotide sequence ID" value="NZ_JBBKZT010000017.1"/>
</dbReference>
<evidence type="ECO:0000313" key="3">
    <source>
        <dbReference type="EMBL" id="MEJ8850762.1"/>
    </source>
</evidence>
<evidence type="ECO:0000313" key="4">
    <source>
        <dbReference type="Proteomes" id="UP001385892"/>
    </source>
</evidence>
<accession>A0ABU8WW91</accession>
<dbReference type="PANTHER" id="PTHR42928:SF5">
    <property type="entry name" value="BLR1237 PROTEIN"/>
    <property type="match status" value="1"/>
</dbReference>
<dbReference type="EMBL" id="JBBKZT010000017">
    <property type="protein sequence ID" value="MEJ8850762.1"/>
    <property type="molecule type" value="Genomic_DNA"/>
</dbReference>
<protein>
    <submittedName>
        <fullName evidence="3">Tripartite tricarboxylate transporter substrate binding protein</fullName>
    </submittedName>
</protein>
<sequence length="323" mass="33513">MKRRHAVAALSFTLLALTQAAAAQGYPSKPIRLVVPFAAGGPTDTLARGFAVQLGETLKQQVFVENKGGAGGNLGVDVVAKAAPDGYTIALGTNGPLAGNLALFKSMPYDPAKDLAPIARIAIVPNVIAVNPSVPAKSMGELVALLKAHPDEYSFASGGNGTTSHLGGEYLKLMTGTRMTHVPYKGDAPGLVDTIGGQIPIIIASLAATVPYVQSGKLRALAVTSRNRVHALQDVPTVAETVVPNFDFAAWYGLVAPAGTPREIVQKLSAASLQVVASKQMTDRLATLGGVPAPMGADEFTAYIKTEIPRWGQIIKQTGAKAD</sequence>
<dbReference type="PIRSF" id="PIRSF017082">
    <property type="entry name" value="YflP"/>
    <property type="match status" value="1"/>
</dbReference>
<dbReference type="InterPro" id="IPR042100">
    <property type="entry name" value="Bug_dom1"/>
</dbReference>
<dbReference type="Gene3D" id="3.40.190.10">
    <property type="entry name" value="Periplasmic binding protein-like II"/>
    <property type="match status" value="1"/>
</dbReference>
<comment type="caution">
    <text evidence="3">The sequence shown here is derived from an EMBL/GenBank/DDBJ whole genome shotgun (WGS) entry which is preliminary data.</text>
</comment>
<name>A0ABU8WW91_9BURK</name>
<dbReference type="PANTHER" id="PTHR42928">
    <property type="entry name" value="TRICARBOXYLATE-BINDING PROTEIN"/>
    <property type="match status" value="1"/>
</dbReference>
<feature type="signal peptide" evidence="2">
    <location>
        <begin position="1"/>
        <end position="23"/>
    </location>
</feature>
<comment type="similarity">
    <text evidence="1">Belongs to the UPF0065 (bug) family.</text>
</comment>
<proteinExistence type="inferred from homology"/>
<keyword evidence="4" id="KW-1185">Reference proteome</keyword>
<dbReference type="Gene3D" id="3.40.190.150">
    <property type="entry name" value="Bordetella uptake gene, domain 1"/>
    <property type="match status" value="1"/>
</dbReference>
<evidence type="ECO:0000256" key="2">
    <source>
        <dbReference type="SAM" id="SignalP"/>
    </source>
</evidence>
<dbReference type="Pfam" id="PF03401">
    <property type="entry name" value="TctC"/>
    <property type="match status" value="1"/>
</dbReference>
<reference evidence="3 4" key="1">
    <citation type="submission" date="2024-03" db="EMBL/GenBank/DDBJ databases">
        <title>Novel species of the genus Variovorax.</title>
        <authorList>
            <person name="Liu Q."/>
            <person name="Xin Y.-H."/>
        </authorList>
    </citation>
    <scope>NUCLEOTIDE SEQUENCE [LARGE SCALE GENOMIC DNA]</scope>
    <source>
        <strain evidence="3 4">KACC 18900</strain>
    </source>
</reference>
<keyword evidence="2" id="KW-0732">Signal</keyword>
<evidence type="ECO:0000256" key="1">
    <source>
        <dbReference type="ARBA" id="ARBA00006987"/>
    </source>
</evidence>
<feature type="chain" id="PRO_5046631138" evidence="2">
    <location>
        <begin position="24"/>
        <end position="323"/>
    </location>
</feature>
<dbReference type="SUPFAM" id="SSF53850">
    <property type="entry name" value="Periplasmic binding protein-like II"/>
    <property type="match status" value="1"/>
</dbReference>
<dbReference type="Proteomes" id="UP001385892">
    <property type="component" value="Unassembled WGS sequence"/>
</dbReference>
<gene>
    <name evidence="3" type="ORF">WKW82_29265</name>
</gene>
<dbReference type="InterPro" id="IPR005064">
    <property type="entry name" value="BUG"/>
</dbReference>
<dbReference type="CDD" id="cd13578">
    <property type="entry name" value="PBP2_Bug27"/>
    <property type="match status" value="1"/>
</dbReference>